<dbReference type="GeneID" id="5016666"/>
<gene>
    <name evidence="2" type="ORF">GSPATT00033337001</name>
</gene>
<dbReference type="EMBL" id="CT868026">
    <property type="protein sequence ID" value="CAK63484.1"/>
    <property type="molecule type" value="Genomic_DNA"/>
</dbReference>
<keyword evidence="1" id="KW-1133">Transmembrane helix</keyword>
<feature type="transmembrane region" description="Helical" evidence="1">
    <location>
        <begin position="254"/>
        <end position="273"/>
    </location>
</feature>
<keyword evidence="1" id="KW-0812">Transmembrane</keyword>
<feature type="transmembrane region" description="Helical" evidence="1">
    <location>
        <begin position="75"/>
        <end position="95"/>
    </location>
</feature>
<sequence>MILTQIITLIIYKYQYFIANIANIDSQHQSQEEQILKYIVYPIYLINVSLLIQSICLIQIPIIDQIINNVLLQSSPYVVLNINFIILFILIAFILTDNMNQNCITILRLILKNYDKICLIPFQIITLNYMSSQIEQTIVQVINTIIIYLFSLNQNYYFQPINFLPNNANRVFTKFQVIKPLVIQQILIFQQYFHINLYLQYFLLFHWLCAFIEMMMEVLQYHNGFIIYESNIHSFSISLTSIGIYQSYQPQNKTLLYSFLFIFSFTLNIAILIQNRIVSIMKSQANTMTFCQLYHFTYVQHIHDPYELLQFKIYQQIHSQNCNELKCSCKKNKTITSDVDLQKIISICFRNLIANLKNEMLIMYYISYLHEVTHNLIQAYQLILAHKFSIQNYYYQTILQMLETTIQIQINKQLSQLDNRNNFIEEIKLLKYDGIIIQTELQKIVEQKILLNVGLKEGRIINFQQLYYKLLSLRQMTANVIKLSKNMKIYQNNKTNNIFSLRISLLLSYLTQNLREQYEIYCKINELIQSEIYQEEDFFTNISFSSNNGIYLTAAFKENGQVTQMLTTRQKKFLDLDDNFELTHISQLLHLSLGLVIGKSKFIGKQIDTTISLPNKNLMQIKLILQPYFPSQKLNYFQLIAFICKNEIGNHAIIHLDLSFNIMSVNKTFQRFLDQYQLTVNKINIFKMIPTLKESLIKFHSQTNESKSIYVQNQIIQVSNCYSNNTNSANYNIQKSLNQNQQSKLINSLTSQTEQSTINDDTKQIDYEISMCVIHYEFEEEKEYYIYYKLIIDLAQIHQDHKLDQTHCVSQDKKERREHMQQMSKSKSQGKHDLLRSLHSQTSTTSAIKQGDQLLQQISSSSLPSCIINFLLVSTLNVIISIASMIIIYLLLISKRSQQDVCFDRLFYGTEFLDYYGLILKGSRHTVFYRDFHKVVKDEQKIELMQDSASVVITDKITLSLNLYQKNCQQLINLYENYIKYLDSYQEQKSISFKYVDYFITKTKVQEVETQAKYYEMMNQLFYLAIKTFAGDPSNYLTGSEDTFPQINTRSILFLNFNDVCDLTAQFIESCLQNSKEYNNQFDNEVQVIFITIYMILFILFVLLLCLLMSIVKKLRQILQVYLRLDNRDLDSDIEILQNIIENIKIEEFWFNTKFFNQFYEKSQETSFPIEPQLKNTNLKLEDKFNIGYYQILQILVFVFIFLFLLIFQLQYISYSNEINPIVNQALSAVQIRLNFIELINNWDVYNHKMFYQTFYNNEKENNIMNQNIKSDYSIFSLIEINETKLNNSISHAQQEPFTNVTENLNDYQKESLLIKDICLVFDCSMKNDIFENRLLSDHLENYFSVGLIQLYQQTISVVNNLGLINNTHQNNYFLDQLYSKEYFVYIFWGLDATNYQIKLFSDFFISLAKEKLNLETRFILYLLIGLGIMIQLLIVVLSCGLGYLVINNYNNLKYCLRFIPLKTLIQKNIIKQIKLII</sequence>
<organism evidence="2 3">
    <name type="scientific">Paramecium tetraurelia</name>
    <dbReference type="NCBI Taxonomy" id="5888"/>
    <lineage>
        <taxon>Eukaryota</taxon>
        <taxon>Sar</taxon>
        <taxon>Alveolata</taxon>
        <taxon>Ciliophora</taxon>
        <taxon>Intramacronucleata</taxon>
        <taxon>Oligohymenophorea</taxon>
        <taxon>Peniculida</taxon>
        <taxon>Parameciidae</taxon>
        <taxon>Paramecium</taxon>
    </lineage>
</organism>
<dbReference type="InterPro" id="IPR052994">
    <property type="entry name" value="Tiny_macrocysts_regulators"/>
</dbReference>
<dbReference type="InParanoid" id="A0BY67"/>
<evidence type="ECO:0008006" key="4">
    <source>
        <dbReference type="Google" id="ProtNLM"/>
    </source>
</evidence>
<reference evidence="2 3" key="1">
    <citation type="journal article" date="2006" name="Nature">
        <title>Global trends of whole-genome duplications revealed by the ciliate Paramecium tetraurelia.</title>
        <authorList>
            <consortium name="Genoscope"/>
            <person name="Aury J.-M."/>
            <person name="Jaillon O."/>
            <person name="Duret L."/>
            <person name="Noel B."/>
            <person name="Jubin C."/>
            <person name="Porcel B.M."/>
            <person name="Segurens B."/>
            <person name="Daubin V."/>
            <person name="Anthouard V."/>
            <person name="Aiach N."/>
            <person name="Arnaiz O."/>
            <person name="Billaut A."/>
            <person name="Beisson J."/>
            <person name="Blanc I."/>
            <person name="Bouhouche K."/>
            <person name="Camara F."/>
            <person name="Duharcourt S."/>
            <person name="Guigo R."/>
            <person name="Gogendeau D."/>
            <person name="Katinka M."/>
            <person name="Keller A.-M."/>
            <person name="Kissmehl R."/>
            <person name="Klotz C."/>
            <person name="Koll F."/>
            <person name="Le Moue A."/>
            <person name="Lepere C."/>
            <person name="Malinsky S."/>
            <person name="Nowacki M."/>
            <person name="Nowak J.K."/>
            <person name="Plattner H."/>
            <person name="Poulain J."/>
            <person name="Ruiz F."/>
            <person name="Serrano V."/>
            <person name="Zagulski M."/>
            <person name="Dessen P."/>
            <person name="Betermier M."/>
            <person name="Weissenbach J."/>
            <person name="Scarpelli C."/>
            <person name="Schachter V."/>
            <person name="Sperling L."/>
            <person name="Meyer E."/>
            <person name="Cohen J."/>
            <person name="Wincker P."/>
        </authorList>
    </citation>
    <scope>NUCLEOTIDE SEQUENCE [LARGE SCALE GENOMIC DNA]</scope>
    <source>
        <strain evidence="2 3">Stock d4-2</strain>
    </source>
</reference>
<name>A0BY67_PARTE</name>
<feature type="transmembrane region" description="Helical" evidence="1">
    <location>
        <begin position="198"/>
        <end position="219"/>
    </location>
</feature>
<evidence type="ECO:0000313" key="2">
    <source>
        <dbReference type="EMBL" id="CAK63484.1"/>
    </source>
</evidence>
<feature type="transmembrane region" description="Helical" evidence="1">
    <location>
        <begin position="1187"/>
        <end position="1208"/>
    </location>
</feature>
<feature type="transmembrane region" description="Helical" evidence="1">
    <location>
        <begin position="225"/>
        <end position="245"/>
    </location>
</feature>
<dbReference type="RefSeq" id="XP_001430882.1">
    <property type="nucleotide sequence ID" value="XM_001430845.1"/>
</dbReference>
<evidence type="ECO:0000256" key="1">
    <source>
        <dbReference type="SAM" id="Phobius"/>
    </source>
</evidence>
<feature type="transmembrane region" description="Helical" evidence="1">
    <location>
        <begin position="1419"/>
        <end position="1447"/>
    </location>
</feature>
<accession>A0BY67</accession>
<dbReference type="PANTHER" id="PTHR31600">
    <property type="entry name" value="TINY MACROCYSTS PROTEIN B-RELATED"/>
    <property type="match status" value="1"/>
</dbReference>
<keyword evidence="3" id="KW-1185">Reference proteome</keyword>
<feature type="transmembrane region" description="Helical" evidence="1">
    <location>
        <begin position="867"/>
        <end position="892"/>
    </location>
</feature>
<feature type="transmembrane region" description="Helical" evidence="1">
    <location>
        <begin position="38"/>
        <end position="63"/>
    </location>
</feature>
<dbReference type="KEGG" id="ptm:GSPATT00033337001"/>
<dbReference type="PANTHER" id="PTHR31600:SF2">
    <property type="entry name" value="GAMETE ENRICHED GENE 10 PROTEIN-RELATED"/>
    <property type="match status" value="1"/>
</dbReference>
<evidence type="ECO:0000313" key="3">
    <source>
        <dbReference type="Proteomes" id="UP000000600"/>
    </source>
</evidence>
<keyword evidence="1" id="KW-0472">Membrane</keyword>
<dbReference type="OMA" id="FITIYMI"/>
<dbReference type="Proteomes" id="UP000000600">
    <property type="component" value="Unassembled WGS sequence"/>
</dbReference>
<protein>
    <recommendedName>
        <fullName evidence="4">Transmembrane protein</fullName>
    </recommendedName>
</protein>
<dbReference type="HOGENOM" id="CLU_264677_0_0_1"/>
<proteinExistence type="predicted"/>
<feature type="transmembrane region" description="Helical" evidence="1">
    <location>
        <begin position="1088"/>
        <end position="1112"/>
    </location>
</feature>
<dbReference type="OrthoDB" id="310139at2759"/>